<feature type="region of interest" description="Disordered" evidence="6">
    <location>
        <begin position="718"/>
        <end position="743"/>
    </location>
</feature>
<evidence type="ECO:0000256" key="6">
    <source>
        <dbReference type="SAM" id="MobiDB-lite"/>
    </source>
</evidence>
<dbReference type="InterPro" id="IPR017946">
    <property type="entry name" value="PLC-like_Pdiesterase_TIM-brl"/>
</dbReference>
<gene>
    <name evidence="9" type="primary">GPDL2</name>
    <name evidence="9" type="ORF">KSP40_PGU001710</name>
</gene>
<dbReference type="Pfam" id="PF03009">
    <property type="entry name" value="GDPD"/>
    <property type="match status" value="1"/>
</dbReference>
<dbReference type="SUPFAM" id="SSF51695">
    <property type="entry name" value="PLC-like phosphodiesterases"/>
    <property type="match status" value="2"/>
</dbReference>
<evidence type="ECO:0000256" key="5">
    <source>
        <dbReference type="ARBA" id="ARBA00047512"/>
    </source>
</evidence>
<comment type="catalytic activity">
    <reaction evidence="5">
        <text>a sn-glycero-3-phosphodiester + H2O = an alcohol + sn-glycerol 3-phosphate + H(+)</text>
        <dbReference type="Rhea" id="RHEA:12969"/>
        <dbReference type="ChEBI" id="CHEBI:15377"/>
        <dbReference type="ChEBI" id="CHEBI:15378"/>
        <dbReference type="ChEBI" id="CHEBI:30879"/>
        <dbReference type="ChEBI" id="CHEBI:57597"/>
        <dbReference type="ChEBI" id="CHEBI:83408"/>
        <dbReference type="EC" id="3.1.4.46"/>
    </reaction>
</comment>
<dbReference type="PROSITE" id="PS51704">
    <property type="entry name" value="GP_PDE"/>
    <property type="match status" value="2"/>
</dbReference>
<feature type="domain" description="GP-PDE" evidence="8">
    <location>
        <begin position="48"/>
        <end position="348"/>
    </location>
</feature>
<sequence length="766" mass="82710">MMNLRRMLPSLFPLLFIIHGAVAQPATISAAGGASPPPKWQTLSGSPPSVVARGGFSGVFPESSQYAYQFAVSPGSVRDVVLFCDLQLTKDSIGICKTDIRLDNSTSIATVYPKRANTYQVNGQEVHGWFSIDFTAEELFNNVTLIQNIFSRPSAFDGSMPMSTIDDVQGLKPPGIWLNVQYNAFYREHKLDALDFIYLATQDIRFNFISSPEIGFLKGVDVKNMKTKPKLVFRILDSETIEPTTNKTYGVLVKDLANIKTFASGILVPKEYIWPIGDNGYLEPATNLVTDAHGLGLEVYASGFANDMPGSYNNSYDPVNEYLQFIDNSKFSVDGVLTDFPSTASEAIACFAHNSQNNTPSGVGHPLVITHNGASGIYPGCTDLAYKQAAEDGADIIDCSVQMSKDGVAFCLDSADLSGSTTAMPTFMSRSTTVPEIQNKTGIFTFDLTWSEIQSLKPNLFSPYASFGLLRNPAAKNLGKILALPEFLTFAKNSTVQGVLINIQNAAYLASKKGFDVVDAVSTALANASYNKDTTRRVLIQSDDTSVLSAFKKNPNYERVLLILEQVGATPKSTVEEIKQFADAVNVIRSSLMAFNGAFISSYTDVVTEMQNSNVSVYVSVLRNEFTTIAYDFFSDPVVEIATLVNGLGVDGLITEFPATARAYLRTPCSNLDAKLPYTILPAEAGGIAGLAAPEALPPAQSPAPTLEPMDVVDPPLPAVLNKANPAPAETPGAEPKDSGQLSNAAVSPSLCLLVVMLSYMYLRHH</sequence>
<evidence type="ECO:0000256" key="1">
    <source>
        <dbReference type="ARBA" id="ARBA00012247"/>
    </source>
</evidence>
<dbReference type="PANTHER" id="PTHR43620">
    <property type="entry name" value="GLYCEROPHOSPHORYL DIESTER PHOSPHODIESTERASE"/>
    <property type="match status" value="1"/>
</dbReference>
<evidence type="ECO:0000256" key="7">
    <source>
        <dbReference type="SAM" id="SignalP"/>
    </source>
</evidence>
<dbReference type="CDD" id="cd08604">
    <property type="entry name" value="GDPD_SHV3_repeat_2"/>
    <property type="match status" value="1"/>
</dbReference>
<keyword evidence="2 7" id="KW-0732">Signal</keyword>
<keyword evidence="4" id="KW-0378">Hydrolase</keyword>
<evidence type="ECO:0000256" key="2">
    <source>
        <dbReference type="ARBA" id="ARBA00022729"/>
    </source>
</evidence>
<evidence type="ECO:0000313" key="9">
    <source>
        <dbReference type="EMBL" id="KAK8960289.1"/>
    </source>
</evidence>
<evidence type="ECO:0000313" key="10">
    <source>
        <dbReference type="Proteomes" id="UP001412067"/>
    </source>
</evidence>
<proteinExistence type="predicted"/>
<comment type="caution">
    <text evidence="9">The sequence shown here is derived from an EMBL/GenBank/DDBJ whole genome shotgun (WGS) entry which is preliminary data.</text>
</comment>
<dbReference type="PANTHER" id="PTHR43620:SF44">
    <property type="entry name" value="GLYCEROPHOSPHODIESTER PHOSPHODIESTERASE GDPDL6-RELATED"/>
    <property type="match status" value="1"/>
</dbReference>
<dbReference type="EC" id="3.1.4.46" evidence="1"/>
<protein>
    <recommendedName>
        <fullName evidence="1">glycerophosphodiester phosphodiesterase</fullName>
        <ecNumber evidence="1">3.1.4.46</ecNumber>
    </recommendedName>
</protein>
<reference evidence="9 10" key="1">
    <citation type="journal article" date="2022" name="Nat. Plants">
        <title>Genomes of leafy and leafless Platanthera orchids illuminate the evolution of mycoheterotrophy.</title>
        <authorList>
            <person name="Li M.H."/>
            <person name="Liu K.W."/>
            <person name="Li Z."/>
            <person name="Lu H.C."/>
            <person name="Ye Q.L."/>
            <person name="Zhang D."/>
            <person name="Wang J.Y."/>
            <person name="Li Y.F."/>
            <person name="Zhong Z.M."/>
            <person name="Liu X."/>
            <person name="Yu X."/>
            <person name="Liu D.K."/>
            <person name="Tu X.D."/>
            <person name="Liu B."/>
            <person name="Hao Y."/>
            <person name="Liao X.Y."/>
            <person name="Jiang Y.T."/>
            <person name="Sun W.H."/>
            <person name="Chen J."/>
            <person name="Chen Y.Q."/>
            <person name="Ai Y."/>
            <person name="Zhai J.W."/>
            <person name="Wu S.S."/>
            <person name="Zhou Z."/>
            <person name="Hsiao Y.Y."/>
            <person name="Wu W.L."/>
            <person name="Chen Y.Y."/>
            <person name="Lin Y.F."/>
            <person name="Hsu J.L."/>
            <person name="Li C.Y."/>
            <person name="Wang Z.W."/>
            <person name="Zhao X."/>
            <person name="Zhong W.Y."/>
            <person name="Ma X.K."/>
            <person name="Ma L."/>
            <person name="Huang J."/>
            <person name="Chen G.Z."/>
            <person name="Huang M.Z."/>
            <person name="Huang L."/>
            <person name="Peng D.H."/>
            <person name="Luo Y.B."/>
            <person name="Zou S.Q."/>
            <person name="Chen S.P."/>
            <person name="Lan S."/>
            <person name="Tsai W.C."/>
            <person name="Van de Peer Y."/>
            <person name="Liu Z.J."/>
        </authorList>
    </citation>
    <scope>NUCLEOTIDE SEQUENCE [LARGE SCALE GENOMIC DNA]</scope>
    <source>
        <strain evidence="9">Lor288</strain>
    </source>
</reference>
<keyword evidence="3" id="KW-0319">Glycerol metabolism</keyword>
<dbReference type="Proteomes" id="UP001412067">
    <property type="component" value="Unassembled WGS sequence"/>
</dbReference>
<feature type="signal peptide" evidence="7">
    <location>
        <begin position="1"/>
        <end position="23"/>
    </location>
</feature>
<accession>A0ABR2M9K7</accession>
<keyword evidence="10" id="KW-1185">Reference proteome</keyword>
<dbReference type="EMBL" id="JBBWWR010000010">
    <property type="protein sequence ID" value="KAK8960289.1"/>
    <property type="molecule type" value="Genomic_DNA"/>
</dbReference>
<organism evidence="9 10">
    <name type="scientific">Platanthera guangdongensis</name>
    <dbReference type="NCBI Taxonomy" id="2320717"/>
    <lineage>
        <taxon>Eukaryota</taxon>
        <taxon>Viridiplantae</taxon>
        <taxon>Streptophyta</taxon>
        <taxon>Embryophyta</taxon>
        <taxon>Tracheophyta</taxon>
        <taxon>Spermatophyta</taxon>
        <taxon>Magnoliopsida</taxon>
        <taxon>Liliopsida</taxon>
        <taxon>Asparagales</taxon>
        <taxon>Orchidaceae</taxon>
        <taxon>Orchidoideae</taxon>
        <taxon>Orchideae</taxon>
        <taxon>Orchidinae</taxon>
        <taxon>Platanthera</taxon>
    </lineage>
</organism>
<dbReference type="Gene3D" id="3.20.20.190">
    <property type="entry name" value="Phosphatidylinositol (PI) phosphodiesterase"/>
    <property type="match status" value="2"/>
</dbReference>
<dbReference type="InterPro" id="IPR030395">
    <property type="entry name" value="GP_PDE_dom"/>
</dbReference>
<feature type="domain" description="GP-PDE" evidence="8">
    <location>
        <begin position="366"/>
        <end position="665"/>
    </location>
</feature>
<evidence type="ECO:0000256" key="4">
    <source>
        <dbReference type="ARBA" id="ARBA00022801"/>
    </source>
</evidence>
<evidence type="ECO:0000259" key="8">
    <source>
        <dbReference type="PROSITE" id="PS51704"/>
    </source>
</evidence>
<dbReference type="CDD" id="cd08603">
    <property type="entry name" value="GDPD_SHV3_repeat_1"/>
    <property type="match status" value="1"/>
</dbReference>
<name>A0ABR2M9K7_9ASPA</name>
<feature type="chain" id="PRO_5045990516" description="glycerophosphodiester phosphodiesterase" evidence="7">
    <location>
        <begin position="24"/>
        <end position="766"/>
    </location>
</feature>
<evidence type="ECO:0000256" key="3">
    <source>
        <dbReference type="ARBA" id="ARBA00022798"/>
    </source>
</evidence>